<feature type="compositionally biased region" description="Basic and acidic residues" evidence="10">
    <location>
        <begin position="287"/>
        <end position="301"/>
    </location>
</feature>
<evidence type="ECO:0000256" key="10">
    <source>
        <dbReference type="SAM" id="MobiDB-lite"/>
    </source>
</evidence>
<dbReference type="Proteomes" id="UP000276133">
    <property type="component" value="Unassembled WGS sequence"/>
</dbReference>
<protein>
    <submittedName>
        <fullName evidence="12">Zinc finger ZIC 2</fullName>
    </submittedName>
</protein>
<dbReference type="InterPro" id="IPR043359">
    <property type="entry name" value="GLI-like"/>
</dbReference>
<evidence type="ECO:0000256" key="2">
    <source>
        <dbReference type="ARBA" id="ARBA00010831"/>
    </source>
</evidence>
<dbReference type="Pfam" id="PF18366">
    <property type="entry name" value="zf_ZIC"/>
    <property type="match status" value="1"/>
</dbReference>
<evidence type="ECO:0000313" key="13">
    <source>
        <dbReference type="Proteomes" id="UP000276133"/>
    </source>
</evidence>
<dbReference type="EMBL" id="REGN01005982">
    <property type="protein sequence ID" value="RNA11328.1"/>
    <property type="molecule type" value="Genomic_DNA"/>
</dbReference>
<feature type="compositionally biased region" description="Low complexity" evidence="10">
    <location>
        <begin position="308"/>
        <end position="322"/>
    </location>
</feature>
<name>A0A3M7QK44_BRAPC</name>
<feature type="domain" description="C2H2-type" evidence="11">
    <location>
        <begin position="241"/>
        <end position="265"/>
    </location>
</feature>
<keyword evidence="7" id="KW-0238">DNA-binding</keyword>
<dbReference type="PANTHER" id="PTHR45718">
    <property type="entry name" value="TRANSCRIPTIONAL ACTIVATOR CUBITUS INTERRUPTUS"/>
    <property type="match status" value="1"/>
</dbReference>
<dbReference type="InterPro" id="IPR056436">
    <property type="entry name" value="Znf-C2H2_ZIC1-5/GLI1-3-like"/>
</dbReference>
<comment type="caution">
    <text evidence="12">The sequence shown here is derived from an EMBL/GenBank/DDBJ whole genome shotgun (WGS) entry which is preliminary data.</text>
</comment>
<dbReference type="OrthoDB" id="3214149at2759"/>
<dbReference type="PROSITE" id="PS00028">
    <property type="entry name" value="ZINC_FINGER_C2H2_1"/>
    <property type="match status" value="3"/>
</dbReference>
<feature type="domain" description="C2H2-type" evidence="11">
    <location>
        <begin position="153"/>
        <end position="180"/>
    </location>
</feature>
<keyword evidence="6" id="KW-0862">Zinc</keyword>
<dbReference type="GO" id="GO:0000978">
    <property type="term" value="F:RNA polymerase II cis-regulatory region sequence-specific DNA binding"/>
    <property type="evidence" value="ECO:0007669"/>
    <property type="project" value="TreeGrafter"/>
</dbReference>
<feature type="domain" description="C2H2-type" evidence="11">
    <location>
        <begin position="211"/>
        <end position="240"/>
    </location>
</feature>
<reference evidence="12 13" key="1">
    <citation type="journal article" date="2018" name="Sci. Rep.">
        <title>Genomic signatures of local adaptation to the degree of environmental predictability in rotifers.</title>
        <authorList>
            <person name="Franch-Gras L."/>
            <person name="Hahn C."/>
            <person name="Garcia-Roger E.M."/>
            <person name="Carmona M.J."/>
            <person name="Serra M."/>
            <person name="Gomez A."/>
        </authorList>
    </citation>
    <scope>NUCLEOTIDE SEQUENCE [LARGE SCALE GENOMIC DNA]</scope>
    <source>
        <strain evidence="12">HYR1</strain>
    </source>
</reference>
<dbReference type="PROSITE" id="PS50157">
    <property type="entry name" value="ZINC_FINGER_C2H2_2"/>
    <property type="match status" value="4"/>
</dbReference>
<evidence type="ECO:0000256" key="8">
    <source>
        <dbReference type="ARBA" id="ARBA00023242"/>
    </source>
</evidence>
<gene>
    <name evidence="12" type="ORF">BpHYR1_029047</name>
</gene>
<evidence type="ECO:0000256" key="3">
    <source>
        <dbReference type="ARBA" id="ARBA00022723"/>
    </source>
</evidence>
<feature type="domain" description="C2H2-type" evidence="11">
    <location>
        <begin position="181"/>
        <end position="210"/>
    </location>
</feature>
<keyword evidence="13" id="KW-1185">Reference proteome</keyword>
<dbReference type="GO" id="GO:0005634">
    <property type="term" value="C:nucleus"/>
    <property type="evidence" value="ECO:0007669"/>
    <property type="project" value="UniProtKB-SubCell"/>
</dbReference>
<keyword evidence="5 9" id="KW-0863">Zinc-finger</keyword>
<dbReference type="STRING" id="10195.A0A3M7QK44"/>
<dbReference type="InterPro" id="IPR036236">
    <property type="entry name" value="Znf_C2H2_sf"/>
</dbReference>
<comment type="subcellular location">
    <subcellularLocation>
        <location evidence="1">Nucleus</location>
    </subcellularLocation>
</comment>
<dbReference type="Gene3D" id="3.30.160.60">
    <property type="entry name" value="Classic Zinc Finger"/>
    <property type="match status" value="4"/>
</dbReference>
<dbReference type="FunFam" id="3.30.160.60:FF:000041">
    <property type="entry name" value="Zinc finger protein ZIC 1"/>
    <property type="match status" value="1"/>
</dbReference>
<dbReference type="Pfam" id="PF00096">
    <property type="entry name" value="zf-C2H2"/>
    <property type="match status" value="3"/>
</dbReference>
<dbReference type="SUPFAM" id="SSF57667">
    <property type="entry name" value="beta-beta-alpha zinc fingers"/>
    <property type="match status" value="2"/>
</dbReference>
<keyword evidence="4" id="KW-0677">Repeat</keyword>
<keyword evidence="8" id="KW-0539">Nucleus</keyword>
<evidence type="ECO:0000256" key="4">
    <source>
        <dbReference type="ARBA" id="ARBA00022737"/>
    </source>
</evidence>
<evidence type="ECO:0000256" key="1">
    <source>
        <dbReference type="ARBA" id="ARBA00004123"/>
    </source>
</evidence>
<dbReference type="AlphaFoldDB" id="A0A3M7QK44"/>
<feature type="region of interest" description="Disordered" evidence="10">
    <location>
        <begin position="285"/>
        <end position="328"/>
    </location>
</feature>
<evidence type="ECO:0000256" key="6">
    <source>
        <dbReference type="ARBA" id="ARBA00022833"/>
    </source>
</evidence>
<organism evidence="12 13">
    <name type="scientific">Brachionus plicatilis</name>
    <name type="common">Marine rotifer</name>
    <name type="synonym">Brachionus muelleri</name>
    <dbReference type="NCBI Taxonomy" id="10195"/>
    <lineage>
        <taxon>Eukaryota</taxon>
        <taxon>Metazoa</taxon>
        <taxon>Spiralia</taxon>
        <taxon>Gnathifera</taxon>
        <taxon>Rotifera</taxon>
        <taxon>Eurotatoria</taxon>
        <taxon>Monogononta</taxon>
        <taxon>Pseudotrocha</taxon>
        <taxon>Ploima</taxon>
        <taxon>Brachionidae</taxon>
        <taxon>Brachionus</taxon>
    </lineage>
</organism>
<comment type="similarity">
    <text evidence="2">Belongs to the GLI C2H2-type zinc-finger protein family.</text>
</comment>
<dbReference type="FunFam" id="3.30.160.60:FF:000039">
    <property type="entry name" value="Zinc finger protein ZIC 1"/>
    <property type="match status" value="1"/>
</dbReference>
<dbReference type="FunFam" id="3.30.160.60:FF:001330">
    <property type="entry name" value="Zinc finger protein ZIC 4"/>
    <property type="match status" value="1"/>
</dbReference>
<dbReference type="InterPro" id="IPR041643">
    <property type="entry name" value="Znf_ZIC"/>
</dbReference>
<dbReference type="Pfam" id="PF23561">
    <property type="entry name" value="zf-C2H2_15"/>
    <property type="match status" value="1"/>
</dbReference>
<evidence type="ECO:0000256" key="7">
    <source>
        <dbReference type="ARBA" id="ARBA00023125"/>
    </source>
</evidence>
<dbReference type="SMART" id="SM00355">
    <property type="entry name" value="ZnF_C2H2"/>
    <property type="match status" value="4"/>
</dbReference>
<accession>A0A3M7QK44</accession>
<dbReference type="InterPro" id="IPR013087">
    <property type="entry name" value="Znf_C2H2_type"/>
</dbReference>
<dbReference type="GO" id="GO:0008270">
    <property type="term" value="F:zinc ion binding"/>
    <property type="evidence" value="ECO:0007669"/>
    <property type="project" value="UniProtKB-KW"/>
</dbReference>
<dbReference type="PANTHER" id="PTHR45718:SF8">
    <property type="entry name" value="GLIS FAMILY ZINC FINGER 2"/>
    <property type="match status" value="1"/>
</dbReference>
<dbReference type="FunFam" id="3.30.160.60:FF:000035">
    <property type="entry name" value="Zinc finger protein ZIC 1"/>
    <property type="match status" value="1"/>
</dbReference>
<evidence type="ECO:0000313" key="12">
    <source>
        <dbReference type="EMBL" id="RNA11328.1"/>
    </source>
</evidence>
<evidence type="ECO:0000259" key="11">
    <source>
        <dbReference type="PROSITE" id="PS50157"/>
    </source>
</evidence>
<keyword evidence="3" id="KW-0479">Metal-binding</keyword>
<dbReference type="GO" id="GO:0000981">
    <property type="term" value="F:DNA-binding transcription factor activity, RNA polymerase II-specific"/>
    <property type="evidence" value="ECO:0007669"/>
    <property type="project" value="TreeGrafter"/>
</dbReference>
<sequence>MESPKKKSEESLSSNESLNPFAAYTNYNYNTAGPLYTEAHGDYNLSPSSSSSTECMDVSAAAAAAALAANPGAFLRYMRPQAVQATSSPSSLSSASSTSSYHYQKSEIICRWIDPDSNKHCNKLFYRMDDIVAHLTVDHVGGSDQNVHICYWENCIREGKPFKAKYKLVNHIRVHTGEKPFACPFFGCGKVFARSENLKIHKRTHTGEKPFQCEFEGCDRRFANSSDRKKHMHVHTSDKPYYCRINGCDKSYTHPSSLRKHMKMHDCFNDQTASLNLAFKEAISNSRKADETPSDQLDYRPKVKKSKNSSVLSSQSSGSASPPCSPKQPACKVSEGDYYANQPKVFMYPEMGSAPFQQVQFYDNQSEENNESVAFGGQYAVSQYQPSGAFVPEGYYQNGYQQMAQYQTFGSNQTYNLNSELAGVAYPSYASSQTNTSYFMNEWYLQQQHMDQTRPSVQQEPTQQNLQLDGESSFNTFYPTTVTQSNRTPLVNYT</sequence>
<evidence type="ECO:0000256" key="9">
    <source>
        <dbReference type="PROSITE-ProRule" id="PRU00042"/>
    </source>
</evidence>
<proteinExistence type="inferred from homology"/>
<evidence type="ECO:0000256" key="5">
    <source>
        <dbReference type="ARBA" id="ARBA00022771"/>
    </source>
</evidence>